<dbReference type="InterPro" id="IPR050525">
    <property type="entry name" value="ECM_Assembly_Org"/>
</dbReference>
<keyword evidence="2" id="KW-0964">Secreted</keyword>
<dbReference type="Proteomes" id="UP000694844">
    <property type="component" value="Chromosome 9"/>
</dbReference>
<evidence type="ECO:0000256" key="4">
    <source>
        <dbReference type="ARBA" id="ARBA00022737"/>
    </source>
</evidence>
<dbReference type="OrthoDB" id="5985714at2759"/>
<dbReference type="SUPFAM" id="SSF53300">
    <property type="entry name" value="vWA-like"/>
    <property type="match status" value="3"/>
</dbReference>
<dbReference type="SMART" id="SM00327">
    <property type="entry name" value="VWA"/>
    <property type="match status" value="3"/>
</dbReference>
<evidence type="ECO:0000256" key="3">
    <source>
        <dbReference type="ARBA" id="ARBA00022729"/>
    </source>
</evidence>
<comment type="subcellular location">
    <subcellularLocation>
        <location evidence="1">Secreted</location>
    </subcellularLocation>
</comment>
<accession>A0A8B8BZS5</accession>
<evidence type="ECO:0000256" key="6">
    <source>
        <dbReference type="SAM" id="SignalP"/>
    </source>
</evidence>
<feature type="chain" id="PRO_5034421655" evidence="6">
    <location>
        <begin position="21"/>
        <end position="628"/>
    </location>
</feature>
<evidence type="ECO:0000256" key="1">
    <source>
        <dbReference type="ARBA" id="ARBA00004613"/>
    </source>
</evidence>
<feature type="signal peptide" evidence="6">
    <location>
        <begin position="1"/>
        <end position="20"/>
    </location>
</feature>
<organism evidence="8 9">
    <name type="scientific">Crassostrea virginica</name>
    <name type="common">Eastern oyster</name>
    <dbReference type="NCBI Taxonomy" id="6565"/>
    <lineage>
        <taxon>Eukaryota</taxon>
        <taxon>Metazoa</taxon>
        <taxon>Spiralia</taxon>
        <taxon>Lophotrochozoa</taxon>
        <taxon>Mollusca</taxon>
        <taxon>Bivalvia</taxon>
        <taxon>Autobranchia</taxon>
        <taxon>Pteriomorphia</taxon>
        <taxon>Ostreida</taxon>
        <taxon>Ostreoidea</taxon>
        <taxon>Ostreidae</taxon>
        <taxon>Crassostrea</taxon>
    </lineage>
</organism>
<dbReference type="PANTHER" id="PTHR24020:SF87">
    <property type="entry name" value="COLLAGEN ALPHA-1(VI) CHAIN-LIKE"/>
    <property type="match status" value="1"/>
</dbReference>
<dbReference type="FunFam" id="3.40.50.410:FF:000004">
    <property type="entry name" value="collagen alpha-6(VI) chain"/>
    <property type="match status" value="1"/>
</dbReference>
<dbReference type="PROSITE" id="PS50234">
    <property type="entry name" value="VWFA"/>
    <property type="match status" value="3"/>
</dbReference>
<dbReference type="PANTHER" id="PTHR24020">
    <property type="entry name" value="COLLAGEN ALPHA"/>
    <property type="match status" value="1"/>
</dbReference>
<evidence type="ECO:0000313" key="8">
    <source>
        <dbReference type="Proteomes" id="UP000694844"/>
    </source>
</evidence>
<keyword evidence="3 6" id="KW-0732">Signal</keyword>
<dbReference type="Pfam" id="PF00092">
    <property type="entry name" value="VWA"/>
    <property type="match status" value="3"/>
</dbReference>
<sequence>MASRLLLSAFVLAHLGFVLAVYKAECDLVPADFVFLLDSSGSETEKGFKTQLAFISNFTANFEVGANKAQFAAVTFSTGVHKDFYLNEHTDQASVLGAINKIQYRDGETYTDQGLDFVRNNVLQENHGARPGVAKYVIVLTDGRSNDNSRTVQAATALHKVPNVTVIAIGIGHAIDRNELHIIGTDNNHTFVVNNFDLLHTLEVELVDKTCKLCGDYPADIAFLIDSSGSEYGSNFNNEKNFVSMVANEFNYGNNDTLIAVTQFSTFSHTEIYFNQYPDKAGLMDAIAKIHWLNGESNTHLGLTDLYRRVFISTNHNIHTHGHHFNHVTYGPRDASAKIAIVLTDGRSLEPTNTQRAAEHLHKMGVEVFAIGIGKSVDRNELRMIATDSNHVYEVPSTNDLEAIHTTIVDAICKLKVPPPTTTPMPTTTTTIATTTVKQACGQKPADIVFLLDASESEEAEGFAKEIQFVYNFARKFHIGPQNVQFSSVTFSTTVRNDFFLNTYNNRHDVLNAIQKINYMQGGTNTSYGLKFVRENSFQPQHGARTNATKILIVITDGQSADSVSTKHEAQLLHNQGIKVYAVGVGSDVDASELKSISSDGTPILVTDFSLLHDIQASLETAACHGGT</sequence>
<dbReference type="PRINTS" id="PR00453">
    <property type="entry name" value="VWFADOMAIN"/>
</dbReference>
<dbReference type="KEGG" id="cvn:111114731"/>
<evidence type="ECO:0000259" key="7">
    <source>
        <dbReference type="PROSITE" id="PS50234"/>
    </source>
</evidence>
<keyword evidence="4" id="KW-0677">Repeat</keyword>
<dbReference type="GO" id="GO:0005576">
    <property type="term" value="C:extracellular region"/>
    <property type="evidence" value="ECO:0007669"/>
    <property type="project" value="UniProtKB-SubCell"/>
</dbReference>
<protein>
    <submittedName>
        <fullName evidence="9">Collagen alpha-6(VI) chain-like isoform X1</fullName>
    </submittedName>
</protein>
<gene>
    <name evidence="9" type="primary">LOC111114731</name>
</gene>
<evidence type="ECO:0000256" key="5">
    <source>
        <dbReference type="ARBA" id="ARBA00023180"/>
    </source>
</evidence>
<feature type="domain" description="VWFA" evidence="7">
    <location>
        <begin position="220"/>
        <end position="412"/>
    </location>
</feature>
<dbReference type="Gene3D" id="3.40.50.410">
    <property type="entry name" value="von Willebrand factor, type A domain"/>
    <property type="match status" value="3"/>
</dbReference>
<dbReference type="InterPro" id="IPR036465">
    <property type="entry name" value="vWFA_dom_sf"/>
</dbReference>
<dbReference type="AlphaFoldDB" id="A0A8B8BZS5"/>
<proteinExistence type="predicted"/>
<dbReference type="GeneID" id="111114731"/>
<feature type="domain" description="VWFA" evidence="7">
    <location>
        <begin position="32"/>
        <end position="210"/>
    </location>
</feature>
<keyword evidence="8" id="KW-1185">Reference proteome</keyword>
<name>A0A8B8BZS5_CRAVI</name>
<dbReference type="RefSeq" id="XP_022308892.1">
    <property type="nucleotide sequence ID" value="XM_022453184.1"/>
</dbReference>
<feature type="domain" description="VWFA" evidence="7">
    <location>
        <begin position="447"/>
        <end position="619"/>
    </location>
</feature>
<evidence type="ECO:0000313" key="9">
    <source>
        <dbReference type="RefSeq" id="XP_022308892.1"/>
    </source>
</evidence>
<evidence type="ECO:0000256" key="2">
    <source>
        <dbReference type="ARBA" id="ARBA00022525"/>
    </source>
</evidence>
<keyword evidence="5" id="KW-0325">Glycoprotein</keyword>
<reference evidence="9" key="1">
    <citation type="submission" date="2025-08" db="UniProtKB">
        <authorList>
            <consortium name="RefSeq"/>
        </authorList>
    </citation>
    <scope>IDENTIFICATION</scope>
    <source>
        <tissue evidence="9">Whole sample</tissue>
    </source>
</reference>
<dbReference type="InterPro" id="IPR002035">
    <property type="entry name" value="VWF_A"/>
</dbReference>